<evidence type="ECO:0000256" key="1">
    <source>
        <dbReference type="SAM" id="SignalP"/>
    </source>
</evidence>
<dbReference type="SUPFAM" id="SSF101874">
    <property type="entry name" value="YceI-like"/>
    <property type="match status" value="1"/>
</dbReference>
<proteinExistence type="predicted"/>
<keyword evidence="4" id="KW-1185">Reference proteome</keyword>
<dbReference type="InterPro" id="IPR036761">
    <property type="entry name" value="TTHA0802/YceI-like_sf"/>
</dbReference>
<feature type="signal peptide" evidence="1">
    <location>
        <begin position="1"/>
        <end position="25"/>
    </location>
</feature>
<gene>
    <name evidence="3" type="ORF">GPA25_01985</name>
</gene>
<name>A0ABX1Q587_9RHOO</name>
<feature type="chain" id="PRO_5045539465" evidence="1">
    <location>
        <begin position="26"/>
        <end position="198"/>
    </location>
</feature>
<evidence type="ECO:0000313" key="4">
    <source>
        <dbReference type="Proteomes" id="UP000648984"/>
    </source>
</evidence>
<dbReference type="Pfam" id="PF04264">
    <property type="entry name" value="YceI"/>
    <property type="match status" value="1"/>
</dbReference>
<dbReference type="PANTHER" id="PTHR34406:SF1">
    <property type="entry name" value="PROTEIN YCEI"/>
    <property type="match status" value="1"/>
</dbReference>
<accession>A0ABX1Q587</accession>
<dbReference type="InterPro" id="IPR007372">
    <property type="entry name" value="Lipid/polyisoprenoid-bd_YceI"/>
</dbReference>
<dbReference type="RefSeq" id="WP_169258667.1">
    <property type="nucleotide sequence ID" value="NZ_WTVQ01000002.1"/>
</dbReference>
<keyword evidence="1" id="KW-0732">Signal</keyword>
<evidence type="ECO:0000259" key="2">
    <source>
        <dbReference type="SMART" id="SM00867"/>
    </source>
</evidence>
<feature type="domain" description="Lipid/polyisoprenoid-binding YceI-like" evidence="2">
    <location>
        <begin position="31"/>
        <end position="192"/>
    </location>
</feature>
<dbReference type="EMBL" id="WTVQ01000002">
    <property type="protein sequence ID" value="NMG73519.1"/>
    <property type="molecule type" value="Genomic_DNA"/>
</dbReference>
<dbReference type="PANTHER" id="PTHR34406">
    <property type="entry name" value="PROTEIN YCEI"/>
    <property type="match status" value="1"/>
</dbReference>
<protein>
    <submittedName>
        <fullName evidence="3">Polyisoprenoid-binding protein</fullName>
    </submittedName>
</protein>
<sequence>MKLSRLLATVLVATALPTSIGMLHAAEPAGVFDQVQAAKNRIDFVFTQMGVPVNGRFGKAKVDLVFDAATPTKSTVKLDLDLGSIDAGSSDANQEVVGKPWFDLKNFPSATFVSSAVKPLGGNRYEMTGKLSIKGKTRDVTTPITVTQKGNTAVFDGGFTLKRLEFAIGDGSWSDTSVVADEVKVSFHVEADRRAAGK</sequence>
<dbReference type="SMART" id="SM00867">
    <property type="entry name" value="YceI"/>
    <property type="match status" value="1"/>
</dbReference>
<dbReference type="Proteomes" id="UP000648984">
    <property type="component" value="Unassembled WGS sequence"/>
</dbReference>
<comment type="caution">
    <text evidence="3">The sequence shown here is derived from an EMBL/GenBank/DDBJ whole genome shotgun (WGS) entry which is preliminary data.</text>
</comment>
<dbReference type="Gene3D" id="2.40.128.110">
    <property type="entry name" value="Lipid/polyisoprenoid-binding, YceI-like"/>
    <property type="match status" value="1"/>
</dbReference>
<reference evidence="3 4" key="1">
    <citation type="submission" date="2019-12" db="EMBL/GenBank/DDBJ databases">
        <title>Comparative genomics gives insights into the taxonomy of the Azoarcus-Aromatoleum group and reveals separate origins of nif in the plant-associated Azoarcus and non-plant-associated Aromatoleum sub-groups.</title>
        <authorList>
            <person name="Lafos M."/>
            <person name="Maluk M."/>
            <person name="Batista M."/>
            <person name="Junghare M."/>
            <person name="Carmona M."/>
            <person name="Faoro H."/>
            <person name="Cruz L.M."/>
            <person name="Battistoni F."/>
            <person name="De Souza E."/>
            <person name="Pedrosa F."/>
            <person name="Chen W.-M."/>
            <person name="Poole P.S."/>
            <person name="Dixon R.A."/>
            <person name="James E.K."/>
        </authorList>
    </citation>
    <scope>NUCLEOTIDE SEQUENCE [LARGE SCALE GENOMIC DNA]</scope>
    <source>
        <strain evidence="3 4">22Lin</strain>
    </source>
</reference>
<evidence type="ECO:0000313" key="3">
    <source>
        <dbReference type="EMBL" id="NMG73519.1"/>
    </source>
</evidence>
<organism evidence="3 4">
    <name type="scientific">Aromatoleum diolicum</name>
    <dbReference type="NCBI Taxonomy" id="75796"/>
    <lineage>
        <taxon>Bacteria</taxon>
        <taxon>Pseudomonadati</taxon>
        <taxon>Pseudomonadota</taxon>
        <taxon>Betaproteobacteria</taxon>
        <taxon>Rhodocyclales</taxon>
        <taxon>Rhodocyclaceae</taxon>
        <taxon>Aromatoleum</taxon>
    </lineage>
</organism>